<keyword evidence="1" id="KW-0853">WD repeat</keyword>
<dbReference type="SMART" id="SM00320">
    <property type="entry name" value="WD40"/>
    <property type="match status" value="1"/>
</dbReference>
<sequence length="209" mass="22551">MAQLAGRYDDISRIFEGLLSGTRLEATKKCTVAIGRAQIEQASKHGQSLRGHTANVRFIAWSPEGGKVATASADNTCALWDSVTGERLRVLEGTLDHTIIGWNPDGSRLSTGTISFLGPPKGAIWNAATGERLSVVKGWIPWSIMPRDYIDGRLEGRVLSPDRSKLATMLDDKRVAISDAATGERLRVLEGHTGLVHCICWSPDGSSIA</sequence>
<dbReference type="EMBL" id="DF238208">
    <property type="protein sequence ID" value="GAQ93028.1"/>
    <property type="molecule type" value="Genomic_DNA"/>
</dbReference>
<reference evidence="2 3" key="1">
    <citation type="journal article" date="2014" name="Nat. Commun.">
        <title>Klebsormidium flaccidum genome reveals primary factors for plant terrestrial adaptation.</title>
        <authorList>
            <person name="Hori K."/>
            <person name="Maruyama F."/>
            <person name="Fujisawa T."/>
            <person name="Togashi T."/>
            <person name="Yamamoto N."/>
            <person name="Seo M."/>
            <person name="Sato S."/>
            <person name="Yamada T."/>
            <person name="Mori H."/>
            <person name="Tajima N."/>
            <person name="Moriyama T."/>
            <person name="Ikeuchi M."/>
            <person name="Watanabe M."/>
            <person name="Wada H."/>
            <person name="Kobayashi K."/>
            <person name="Saito M."/>
            <person name="Masuda T."/>
            <person name="Sasaki-Sekimoto Y."/>
            <person name="Mashiguchi K."/>
            <person name="Awai K."/>
            <person name="Shimojima M."/>
            <person name="Masuda S."/>
            <person name="Iwai M."/>
            <person name="Nobusawa T."/>
            <person name="Narise T."/>
            <person name="Kondo S."/>
            <person name="Saito H."/>
            <person name="Sato R."/>
            <person name="Murakawa M."/>
            <person name="Ihara Y."/>
            <person name="Oshima-Yamada Y."/>
            <person name="Ohtaka K."/>
            <person name="Satoh M."/>
            <person name="Sonobe K."/>
            <person name="Ishii M."/>
            <person name="Ohtani R."/>
            <person name="Kanamori-Sato M."/>
            <person name="Honoki R."/>
            <person name="Miyazaki D."/>
            <person name="Mochizuki H."/>
            <person name="Umetsu J."/>
            <person name="Higashi K."/>
            <person name="Shibata D."/>
            <person name="Kamiya Y."/>
            <person name="Sato N."/>
            <person name="Nakamura Y."/>
            <person name="Tabata S."/>
            <person name="Ida S."/>
            <person name="Kurokawa K."/>
            <person name="Ohta H."/>
        </authorList>
    </citation>
    <scope>NUCLEOTIDE SEQUENCE [LARGE SCALE GENOMIC DNA]</scope>
    <source>
        <strain evidence="2 3">NIES-2285</strain>
    </source>
</reference>
<dbReference type="InterPro" id="IPR015943">
    <property type="entry name" value="WD40/YVTN_repeat-like_dom_sf"/>
</dbReference>
<dbReference type="OMA" id="GRIYIFM"/>
<accession>A0A1Y1IXL0</accession>
<dbReference type="PROSITE" id="PS50294">
    <property type="entry name" value="WD_REPEATS_REGION"/>
    <property type="match status" value="1"/>
</dbReference>
<evidence type="ECO:0000313" key="2">
    <source>
        <dbReference type="EMBL" id="GAQ93028.1"/>
    </source>
</evidence>
<dbReference type="PROSITE" id="PS50082">
    <property type="entry name" value="WD_REPEATS_2"/>
    <property type="match status" value="1"/>
</dbReference>
<dbReference type="STRING" id="105231.A0A1Y1IXL0"/>
<feature type="repeat" description="WD" evidence="1">
    <location>
        <begin position="49"/>
        <end position="90"/>
    </location>
</feature>
<evidence type="ECO:0000256" key="1">
    <source>
        <dbReference type="PROSITE-ProRule" id="PRU00221"/>
    </source>
</evidence>
<dbReference type="SUPFAM" id="SSF50978">
    <property type="entry name" value="WD40 repeat-like"/>
    <property type="match status" value="1"/>
</dbReference>
<dbReference type="PANTHER" id="PTHR19879">
    <property type="entry name" value="TRANSCRIPTION INITIATION FACTOR TFIID"/>
    <property type="match status" value="1"/>
</dbReference>
<organism evidence="2 3">
    <name type="scientific">Klebsormidium nitens</name>
    <name type="common">Green alga</name>
    <name type="synonym">Ulothrix nitens</name>
    <dbReference type="NCBI Taxonomy" id="105231"/>
    <lineage>
        <taxon>Eukaryota</taxon>
        <taxon>Viridiplantae</taxon>
        <taxon>Streptophyta</taxon>
        <taxon>Klebsormidiophyceae</taxon>
        <taxon>Klebsormidiales</taxon>
        <taxon>Klebsormidiaceae</taxon>
        <taxon>Klebsormidium</taxon>
    </lineage>
</organism>
<gene>
    <name evidence="2" type="ORF">KFL_012590020</name>
</gene>
<dbReference type="InterPro" id="IPR001680">
    <property type="entry name" value="WD40_rpt"/>
</dbReference>
<dbReference type="AlphaFoldDB" id="A0A1Y1IXL0"/>
<dbReference type="Proteomes" id="UP000054558">
    <property type="component" value="Unassembled WGS sequence"/>
</dbReference>
<protein>
    <submittedName>
        <fullName evidence="2">Uncharacterized protein</fullName>
    </submittedName>
</protein>
<keyword evidence="3" id="KW-1185">Reference proteome</keyword>
<dbReference type="PANTHER" id="PTHR19879:SF9">
    <property type="entry name" value="TRANSCRIPTION INITIATION FACTOR TFIID SUBUNIT 5"/>
    <property type="match status" value="1"/>
</dbReference>
<dbReference type="Gene3D" id="2.130.10.10">
    <property type="entry name" value="YVTN repeat-like/Quinoprotein amine dehydrogenase"/>
    <property type="match status" value="2"/>
</dbReference>
<proteinExistence type="predicted"/>
<evidence type="ECO:0000313" key="3">
    <source>
        <dbReference type="Proteomes" id="UP000054558"/>
    </source>
</evidence>
<dbReference type="OrthoDB" id="538223at2759"/>
<dbReference type="Pfam" id="PF00400">
    <property type="entry name" value="WD40"/>
    <property type="match status" value="2"/>
</dbReference>
<dbReference type="InterPro" id="IPR036322">
    <property type="entry name" value="WD40_repeat_dom_sf"/>
</dbReference>
<feature type="non-terminal residue" evidence="2">
    <location>
        <position position="209"/>
    </location>
</feature>
<name>A0A1Y1IXL0_KLENI</name>